<comment type="caution">
    <text evidence="1">The sequence shown here is derived from an EMBL/GenBank/DDBJ whole genome shotgun (WGS) entry which is preliminary data.</text>
</comment>
<gene>
    <name evidence="1" type="ORF">U1T56_07035</name>
</gene>
<sequence>MTARLSATEPEGRKLGRREAGTLLLGAFAAATVGGRAAPARSFAFAGAVPGKVAAVTPESASSLFAEAMAEIAPEQGFQSRIALGDSIVRLVAEGVVEPAKLLALDEHRRRGAPLPPDDVLSLVRGRTSARAQAGMPGELRAALSWRSPKPIRLTRENVGYYLQLLWPIGLANALESNRDSPLNGDLLFRFASTAGWTLGREENGGAYFNRFRVVELTPEQEALAVRVAQSTYRPCCDNSTFFQDCNHGSALFGLLQLGAAQGLGEDELYREALAFNAFWFPDNYAQTALYFRLFEGRRWADVVPEVVMSYPFSALRPWQDNVHARLARVPNLLPQRRGWANCGL</sequence>
<name>A0ABU8XNX1_9PROT</name>
<organism evidence="1 2">
    <name type="scientific">Benzoatithermus flavus</name>
    <dbReference type="NCBI Taxonomy" id="3108223"/>
    <lineage>
        <taxon>Bacteria</taxon>
        <taxon>Pseudomonadati</taxon>
        <taxon>Pseudomonadota</taxon>
        <taxon>Alphaproteobacteria</taxon>
        <taxon>Geminicoccales</taxon>
        <taxon>Geminicoccaceae</taxon>
        <taxon>Benzoatithermus</taxon>
    </lineage>
</organism>
<dbReference type="Proteomes" id="UP001375743">
    <property type="component" value="Unassembled WGS sequence"/>
</dbReference>
<evidence type="ECO:0000313" key="2">
    <source>
        <dbReference type="Proteomes" id="UP001375743"/>
    </source>
</evidence>
<proteinExistence type="predicted"/>
<protein>
    <submittedName>
        <fullName evidence="1">Uncharacterized protein</fullName>
    </submittedName>
</protein>
<evidence type="ECO:0000313" key="1">
    <source>
        <dbReference type="EMBL" id="MEK0082898.1"/>
    </source>
</evidence>
<reference evidence="1 2" key="1">
    <citation type="submission" date="2024-01" db="EMBL/GenBank/DDBJ databases">
        <title>Multi-omics insights into the function and evolution of sodium benzoate biodegradation pathways in Benzoatithermus flavus gen. nov., sp. nov. from hot spring.</title>
        <authorList>
            <person name="Hu C.-J."/>
            <person name="Li W.-J."/>
        </authorList>
    </citation>
    <scope>NUCLEOTIDE SEQUENCE [LARGE SCALE GENOMIC DNA]</scope>
    <source>
        <strain evidence="1 2">SYSU G07066</strain>
    </source>
</reference>
<dbReference type="EMBL" id="JBBLZC010000005">
    <property type="protein sequence ID" value="MEK0082898.1"/>
    <property type="molecule type" value="Genomic_DNA"/>
</dbReference>
<accession>A0ABU8XNX1</accession>
<dbReference type="RefSeq" id="WP_418158748.1">
    <property type="nucleotide sequence ID" value="NZ_JBBLZC010000005.1"/>
</dbReference>
<keyword evidence="2" id="KW-1185">Reference proteome</keyword>